<evidence type="ECO:0000313" key="4">
    <source>
        <dbReference type="Proteomes" id="UP000273252"/>
    </source>
</evidence>
<feature type="transmembrane region" description="Helical" evidence="1">
    <location>
        <begin position="44"/>
        <end position="65"/>
    </location>
</feature>
<organism evidence="3 4">
    <name type="scientific">Vibrio sinensis</name>
    <dbReference type="NCBI Taxonomy" id="2302434"/>
    <lineage>
        <taxon>Bacteria</taxon>
        <taxon>Pseudomonadati</taxon>
        <taxon>Pseudomonadota</taxon>
        <taxon>Gammaproteobacteria</taxon>
        <taxon>Vibrionales</taxon>
        <taxon>Vibrionaceae</taxon>
        <taxon>Vibrio</taxon>
    </lineage>
</organism>
<dbReference type="EMBL" id="QVMU01000009">
    <property type="protein sequence ID" value="RJX70969.1"/>
    <property type="molecule type" value="Genomic_DNA"/>
</dbReference>
<feature type="domain" description="VanZ-like" evidence="2">
    <location>
        <begin position="70"/>
        <end position="126"/>
    </location>
</feature>
<dbReference type="InterPro" id="IPR006976">
    <property type="entry name" value="VanZ-like"/>
</dbReference>
<dbReference type="Pfam" id="PF04892">
    <property type="entry name" value="VanZ"/>
    <property type="match status" value="1"/>
</dbReference>
<keyword evidence="1" id="KW-0472">Membrane</keyword>
<dbReference type="NCBIfam" id="NF037970">
    <property type="entry name" value="vanZ_1"/>
    <property type="match status" value="1"/>
</dbReference>
<gene>
    <name evidence="3" type="ORF">DZ860_11590</name>
</gene>
<evidence type="ECO:0000256" key="1">
    <source>
        <dbReference type="SAM" id="Phobius"/>
    </source>
</evidence>
<proteinExistence type="predicted"/>
<sequence length="133" mass="14904">MKRRPLFLNLRSLIPLTIIVLAGLASMAKTFSIHASMIRDVELFLGGDWVLHSLISLLLGFSTCWSTPKYCFRNRSFFIPTFSLLVLFAVCADEFCQAISPSRTFSLVDLSINVIGVLLGVLIYNVYLKVRGL</sequence>
<dbReference type="AlphaFoldDB" id="A0A3A6QQD1"/>
<dbReference type="Proteomes" id="UP000273252">
    <property type="component" value="Unassembled WGS sequence"/>
</dbReference>
<accession>A0A3A6QQD1</accession>
<reference evidence="3 4" key="1">
    <citation type="submission" date="2018-08" db="EMBL/GenBank/DDBJ databases">
        <title>Vibrio isolated from the Eastern China Marginal Seas.</title>
        <authorList>
            <person name="Li Y."/>
        </authorList>
    </citation>
    <scope>NUCLEOTIDE SEQUENCE [LARGE SCALE GENOMIC DNA]</scope>
    <source>
        <strain evidence="3 4">BEI233</strain>
    </source>
</reference>
<protein>
    <submittedName>
        <fullName evidence="3">VanZ family protein</fullName>
    </submittedName>
</protein>
<evidence type="ECO:0000313" key="3">
    <source>
        <dbReference type="EMBL" id="RJX70969.1"/>
    </source>
</evidence>
<feature type="transmembrane region" description="Helical" evidence="1">
    <location>
        <begin position="77"/>
        <end position="100"/>
    </location>
</feature>
<evidence type="ECO:0000259" key="2">
    <source>
        <dbReference type="Pfam" id="PF04892"/>
    </source>
</evidence>
<keyword evidence="1" id="KW-1133">Transmembrane helix</keyword>
<keyword evidence="1" id="KW-0812">Transmembrane</keyword>
<keyword evidence="4" id="KW-1185">Reference proteome</keyword>
<dbReference type="OrthoDB" id="5917615at2"/>
<name>A0A3A6QQD1_9VIBR</name>
<feature type="transmembrane region" description="Helical" evidence="1">
    <location>
        <begin position="106"/>
        <end position="127"/>
    </location>
</feature>
<comment type="caution">
    <text evidence="3">The sequence shown here is derived from an EMBL/GenBank/DDBJ whole genome shotgun (WGS) entry which is preliminary data.</text>
</comment>